<accession>A0ACC1BFS3</accession>
<proteinExistence type="predicted"/>
<reference evidence="2" key="1">
    <citation type="journal article" date="2023" name="G3 (Bethesda)">
        <title>Genome assembly and association tests identify interacting loci associated with vigor, precocity, and sex in interspecific pistachio rootstocks.</title>
        <authorList>
            <person name="Palmer W."/>
            <person name="Jacygrad E."/>
            <person name="Sagayaradj S."/>
            <person name="Cavanaugh K."/>
            <person name="Han R."/>
            <person name="Bertier L."/>
            <person name="Beede B."/>
            <person name="Kafkas S."/>
            <person name="Golino D."/>
            <person name="Preece J."/>
            <person name="Michelmore R."/>
        </authorList>
    </citation>
    <scope>NUCLEOTIDE SEQUENCE [LARGE SCALE GENOMIC DNA]</scope>
</reference>
<organism evidence="1 2">
    <name type="scientific">Pistacia atlantica</name>
    <dbReference type="NCBI Taxonomy" id="434234"/>
    <lineage>
        <taxon>Eukaryota</taxon>
        <taxon>Viridiplantae</taxon>
        <taxon>Streptophyta</taxon>
        <taxon>Embryophyta</taxon>
        <taxon>Tracheophyta</taxon>
        <taxon>Spermatophyta</taxon>
        <taxon>Magnoliopsida</taxon>
        <taxon>eudicotyledons</taxon>
        <taxon>Gunneridae</taxon>
        <taxon>Pentapetalae</taxon>
        <taxon>rosids</taxon>
        <taxon>malvids</taxon>
        <taxon>Sapindales</taxon>
        <taxon>Anacardiaceae</taxon>
        <taxon>Pistacia</taxon>
    </lineage>
</organism>
<comment type="caution">
    <text evidence="1">The sequence shown here is derived from an EMBL/GenBank/DDBJ whole genome shotgun (WGS) entry which is preliminary data.</text>
</comment>
<evidence type="ECO:0000313" key="2">
    <source>
        <dbReference type="Proteomes" id="UP001164250"/>
    </source>
</evidence>
<sequence length="202" mass="22895">MANNRNDNASNKLHPSGPTAKDKKRQMKQSRSEAPSMELTLHICSFPRSLYPCNNIIPSQETQFRLARLRRKSSFSCRNSNNSSLLFAEKEQQQLWSGQQQLELDEEEEEEVSEDDASSFLSLNVKPDRNMALLDDYEMEELDYTSDPNHKSGYVAVLGKPNVGKSTLANQMIGQKLSIVTDKPQTTRHRILGICSGPEYQV</sequence>
<name>A0ACC1BFS3_9ROSI</name>
<dbReference type="Proteomes" id="UP001164250">
    <property type="component" value="Chromosome 5"/>
</dbReference>
<keyword evidence="2" id="KW-1185">Reference proteome</keyword>
<protein>
    <submittedName>
        <fullName evidence="1">Uncharacterized protein</fullName>
    </submittedName>
</protein>
<gene>
    <name evidence="1" type="ORF">Patl1_28967</name>
</gene>
<dbReference type="EMBL" id="CM047901">
    <property type="protein sequence ID" value="KAJ0097814.1"/>
    <property type="molecule type" value="Genomic_DNA"/>
</dbReference>
<evidence type="ECO:0000313" key="1">
    <source>
        <dbReference type="EMBL" id="KAJ0097814.1"/>
    </source>
</evidence>